<dbReference type="Gene3D" id="3.10.570.10">
    <property type="entry name" value="sex pheromone staph- cam373 precursor domain"/>
    <property type="match status" value="1"/>
</dbReference>
<protein>
    <submittedName>
        <fullName evidence="2">Protein involved in sex pheromone biosynthesis</fullName>
    </submittedName>
</protein>
<sequence>MKKWLSLLMAGVLLTGCAPGFNNNSEGSKKTKDDQKEASIIPNYQMSDSYRTTLPFEPSKARGLVVSNLNSRYDINEFENGLMRIAKEEFSPDKYVFQEGQHLDKDTVSLWLNRKFTKEQLKERGLKEEQNVGLNPLNDGKGSVEEQNQKNPIYLAHILEHNYLIKNDKSVKLSGVVVGLALNSVHYYQKEKYGATFEPEISREKMTEEGKKIAEEVVKRMRGMKGMESVPIVVALFEQKGKNSVVPGNFFAYAKAGEGSASLGGWKDIKEKYVLFPSDEAEKNHRDDLTFYLRFKDDIEKYFPNYNGVIGKAFYKDSQLVDLKIEIPIQMFGEAEIIGFTQWAASLVMNHFPDYINVEVDITSVNGAEALIVRKAGEKEPFVHVY</sequence>
<dbReference type="Proteomes" id="UP000823485">
    <property type="component" value="Unassembled WGS sequence"/>
</dbReference>
<accession>A0ABS2RCV7</accession>
<comment type="caution">
    <text evidence="2">The sequence shown here is derived from an EMBL/GenBank/DDBJ whole genome shotgun (WGS) entry which is preliminary data.</text>
</comment>
<dbReference type="CDD" id="cd13440">
    <property type="entry name" value="CamS_repeat_2"/>
    <property type="match status" value="1"/>
</dbReference>
<keyword evidence="3" id="KW-1185">Reference proteome</keyword>
<reference evidence="2 3" key="1">
    <citation type="submission" date="2021-01" db="EMBL/GenBank/DDBJ databases">
        <title>Genomic Encyclopedia of Type Strains, Phase IV (KMG-IV): sequencing the most valuable type-strain genomes for metagenomic binning, comparative biology and taxonomic classification.</title>
        <authorList>
            <person name="Goeker M."/>
        </authorList>
    </citation>
    <scope>NUCLEOTIDE SEQUENCE [LARGE SCALE GENOMIC DNA]</scope>
    <source>
        <strain evidence="2 3">DSM 105453</strain>
    </source>
</reference>
<organism evidence="2 3">
    <name type="scientific">Siminovitchia thermophila</name>
    <dbReference type="NCBI Taxonomy" id="1245522"/>
    <lineage>
        <taxon>Bacteria</taxon>
        <taxon>Bacillati</taxon>
        <taxon>Bacillota</taxon>
        <taxon>Bacilli</taxon>
        <taxon>Bacillales</taxon>
        <taxon>Bacillaceae</taxon>
        <taxon>Siminovitchia</taxon>
    </lineage>
</organism>
<proteinExistence type="predicted"/>
<feature type="chain" id="PRO_5045991881" evidence="1">
    <location>
        <begin position="21"/>
        <end position="386"/>
    </location>
</feature>
<dbReference type="RefSeq" id="WP_205180108.1">
    <property type="nucleotide sequence ID" value="NZ_JAFBFH010000037.1"/>
</dbReference>
<name>A0ABS2RCV7_9BACI</name>
<feature type="signal peptide" evidence="1">
    <location>
        <begin position="1"/>
        <end position="20"/>
    </location>
</feature>
<evidence type="ECO:0000313" key="2">
    <source>
        <dbReference type="EMBL" id="MBM7717009.1"/>
    </source>
</evidence>
<gene>
    <name evidence="2" type="ORF">JOC94_004033</name>
</gene>
<dbReference type="CDD" id="cd13441">
    <property type="entry name" value="CamS_repeat_1"/>
    <property type="match status" value="1"/>
</dbReference>
<dbReference type="EMBL" id="JAFBFH010000037">
    <property type="protein sequence ID" value="MBM7717009.1"/>
    <property type="molecule type" value="Genomic_DNA"/>
</dbReference>
<evidence type="ECO:0000256" key="1">
    <source>
        <dbReference type="SAM" id="SignalP"/>
    </source>
</evidence>
<evidence type="ECO:0000313" key="3">
    <source>
        <dbReference type="Proteomes" id="UP000823485"/>
    </source>
</evidence>
<dbReference type="InterPro" id="IPR011426">
    <property type="entry name" value="CamS"/>
</dbReference>
<dbReference type="PROSITE" id="PS51257">
    <property type="entry name" value="PROKAR_LIPOPROTEIN"/>
    <property type="match status" value="1"/>
</dbReference>
<dbReference type="PIRSF" id="PIRSF012509">
    <property type="entry name" value="CamS"/>
    <property type="match status" value="1"/>
</dbReference>
<dbReference type="Pfam" id="PF07537">
    <property type="entry name" value="CamS"/>
    <property type="match status" value="1"/>
</dbReference>
<keyword evidence="1" id="KW-0732">Signal</keyword>